<feature type="binding site" evidence="7">
    <location>
        <position position="64"/>
    </location>
    <ligand>
        <name>tRNA</name>
        <dbReference type="ChEBI" id="CHEBI:17843"/>
    </ligand>
</feature>
<feature type="active site" description="Proton acceptor" evidence="7">
    <location>
        <position position="19"/>
    </location>
</feature>
<dbReference type="SUPFAM" id="SSF53178">
    <property type="entry name" value="Peptidyl-tRNA hydrolase-like"/>
    <property type="match status" value="1"/>
</dbReference>
<feature type="site" description="Discriminates between blocked and unblocked aminoacyl-tRNA" evidence="7">
    <location>
        <position position="9"/>
    </location>
</feature>
<evidence type="ECO:0000256" key="4">
    <source>
        <dbReference type="ARBA" id="ARBA00022884"/>
    </source>
</evidence>
<dbReference type="PANTHER" id="PTHR17224:SF1">
    <property type="entry name" value="PEPTIDYL-TRNA HYDROLASE"/>
    <property type="match status" value="1"/>
</dbReference>
<dbReference type="EC" id="3.1.1.29" evidence="1 7"/>
<dbReference type="Proteomes" id="UP000240009">
    <property type="component" value="Unassembled WGS sequence"/>
</dbReference>
<comment type="subunit">
    <text evidence="7">Monomer.</text>
</comment>
<dbReference type="FunFam" id="3.40.50.1470:FF:000001">
    <property type="entry name" value="Peptidyl-tRNA hydrolase"/>
    <property type="match status" value="1"/>
</dbReference>
<dbReference type="PROSITE" id="PS01195">
    <property type="entry name" value="PEPT_TRNA_HYDROL_1"/>
    <property type="match status" value="1"/>
</dbReference>
<dbReference type="InterPro" id="IPR018171">
    <property type="entry name" value="Pept_tRNA_hydro_CS"/>
</dbReference>
<dbReference type="GO" id="GO:0006515">
    <property type="term" value="P:protein quality control for misfolded or incompletely synthesized proteins"/>
    <property type="evidence" value="ECO:0007669"/>
    <property type="project" value="UniProtKB-UniRule"/>
</dbReference>
<evidence type="ECO:0000256" key="1">
    <source>
        <dbReference type="ARBA" id="ARBA00013260"/>
    </source>
</evidence>
<reference evidence="10 11" key="1">
    <citation type="submission" date="2018-02" db="EMBL/GenBank/DDBJ databases">
        <title>Comparative genomes isolates from brazilian mangrove.</title>
        <authorList>
            <person name="Araujo J.E."/>
            <person name="Taketani R.G."/>
            <person name="Silva M.C.P."/>
            <person name="Loureco M.V."/>
            <person name="Andreote F.D."/>
        </authorList>
    </citation>
    <scope>NUCLEOTIDE SEQUENCE [LARGE SCALE GENOMIC DNA]</scope>
    <source>
        <strain evidence="10 11">HEX-2 MGV</strain>
    </source>
</reference>
<comment type="function">
    <text evidence="7">Catalyzes the release of premature peptidyl moieties from peptidyl-tRNA molecules trapped in stalled 50S ribosomal subunits, and thus maintains levels of free tRNAs and 50S ribosomes.</text>
</comment>
<feature type="binding site" evidence="7">
    <location>
        <position position="66"/>
    </location>
    <ligand>
        <name>tRNA</name>
        <dbReference type="ChEBI" id="CHEBI:17843"/>
    </ligand>
</feature>
<name>A0A2S8F7C2_9BACT</name>
<evidence type="ECO:0000256" key="6">
    <source>
        <dbReference type="ARBA" id="ARBA00050038"/>
    </source>
</evidence>
<keyword evidence="3 7" id="KW-0378">Hydrolase</keyword>
<organism evidence="10 11">
    <name type="scientific">Blastopirellula marina</name>
    <dbReference type="NCBI Taxonomy" id="124"/>
    <lineage>
        <taxon>Bacteria</taxon>
        <taxon>Pseudomonadati</taxon>
        <taxon>Planctomycetota</taxon>
        <taxon>Planctomycetia</taxon>
        <taxon>Pirellulales</taxon>
        <taxon>Pirellulaceae</taxon>
        <taxon>Blastopirellula</taxon>
    </lineage>
</organism>
<feature type="binding site" evidence="7">
    <location>
        <position position="14"/>
    </location>
    <ligand>
        <name>tRNA</name>
        <dbReference type="ChEBI" id="CHEBI:17843"/>
    </ligand>
</feature>
<keyword evidence="4 7" id="KW-0694">RNA-binding</keyword>
<dbReference type="AlphaFoldDB" id="A0A2S8F7C2"/>
<sequence>MKLVVGLGNPGKKYDGTRHNVGFDVLETLSRRYTAAQPKSKFNGQLTEVGVRGEKLMLLWPHTFMNKSGNSVRPALDFYKLTLEDVLIVCDDFNLPLAKLRLKGKGSAGGQNGLADVIQKLGSDEVPRLRVGIGPPREGADIAGYVLSNFAKAEKPEMDVCIERAASVVEDWAVHGLVHTMNQYNG</sequence>
<accession>A0A2S8F7C2</accession>
<evidence type="ECO:0000313" key="11">
    <source>
        <dbReference type="Proteomes" id="UP000240009"/>
    </source>
</evidence>
<feature type="binding site" evidence="7">
    <location>
        <position position="112"/>
    </location>
    <ligand>
        <name>tRNA</name>
        <dbReference type="ChEBI" id="CHEBI:17843"/>
    </ligand>
</feature>
<dbReference type="EMBL" id="PUIA01000051">
    <property type="protein sequence ID" value="PQO28048.1"/>
    <property type="molecule type" value="Genomic_DNA"/>
</dbReference>
<comment type="similarity">
    <text evidence="5 7 9">Belongs to the PTH family.</text>
</comment>
<dbReference type="InterPro" id="IPR001328">
    <property type="entry name" value="Pept_tRNA_hydro"/>
</dbReference>
<evidence type="ECO:0000256" key="5">
    <source>
        <dbReference type="ARBA" id="ARBA00038063"/>
    </source>
</evidence>
<dbReference type="OrthoDB" id="9800507at2"/>
<dbReference type="NCBIfam" id="TIGR00447">
    <property type="entry name" value="pth"/>
    <property type="match status" value="1"/>
</dbReference>
<dbReference type="Gene3D" id="3.40.50.1470">
    <property type="entry name" value="Peptidyl-tRNA hydrolase"/>
    <property type="match status" value="1"/>
</dbReference>
<dbReference type="PANTHER" id="PTHR17224">
    <property type="entry name" value="PEPTIDYL-TRNA HYDROLASE"/>
    <property type="match status" value="1"/>
</dbReference>
<evidence type="ECO:0000256" key="8">
    <source>
        <dbReference type="RuleBase" id="RU000673"/>
    </source>
</evidence>
<comment type="subcellular location">
    <subcellularLocation>
        <location evidence="7">Cytoplasm</location>
    </subcellularLocation>
</comment>
<evidence type="ECO:0000256" key="2">
    <source>
        <dbReference type="ARBA" id="ARBA00022555"/>
    </source>
</evidence>
<dbReference type="GO" id="GO:0072344">
    <property type="term" value="P:rescue of stalled ribosome"/>
    <property type="evidence" value="ECO:0007669"/>
    <property type="project" value="UniProtKB-UniRule"/>
</dbReference>
<evidence type="ECO:0000256" key="3">
    <source>
        <dbReference type="ARBA" id="ARBA00022801"/>
    </source>
</evidence>
<keyword evidence="2 7" id="KW-0820">tRNA-binding</keyword>
<dbReference type="GO" id="GO:0005737">
    <property type="term" value="C:cytoplasm"/>
    <property type="evidence" value="ECO:0007669"/>
    <property type="project" value="UniProtKB-SubCell"/>
</dbReference>
<dbReference type="HAMAP" id="MF_00083">
    <property type="entry name" value="Pept_tRNA_hydro_bact"/>
    <property type="match status" value="1"/>
</dbReference>
<dbReference type="GO" id="GO:0000049">
    <property type="term" value="F:tRNA binding"/>
    <property type="evidence" value="ECO:0007669"/>
    <property type="project" value="UniProtKB-UniRule"/>
</dbReference>
<comment type="catalytic activity">
    <reaction evidence="7 8">
        <text>an N-acyl-L-alpha-aminoacyl-tRNA + H2O = an N-acyl-L-amino acid + a tRNA + H(+)</text>
        <dbReference type="Rhea" id="RHEA:54448"/>
        <dbReference type="Rhea" id="RHEA-COMP:10123"/>
        <dbReference type="Rhea" id="RHEA-COMP:13883"/>
        <dbReference type="ChEBI" id="CHEBI:15377"/>
        <dbReference type="ChEBI" id="CHEBI:15378"/>
        <dbReference type="ChEBI" id="CHEBI:59874"/>
        <dbReference type="ChEBI" id="CHEBI:78442"/>
        <dbReference type="ChEBI" id="CHEBI:138191"/>
        <dbReference type="EC" id="3.1.1.29"/>
    </reaction>
</comment>
<evidence type="ECO:0000256" key="9">
    <source>
        <dbReference type="RuleBase" id="RU004320"/>
    </source>
</evidence>
<dbReference type="CDD" id="cd00462">
    <property type="entry name" value="PTH"/>
    <property type="match status" value="1"/>
</dbReference>
<comment type="caution">
    <text evidence="10">The sequence shown here is derived from an EMBL/GenBank/DDBJ whole genome shotgun (WGS) entry which is preliminary data.</text>
</comment>
<dbReference type="GO" id="GO:0004045">
    <property type="term" value="F:peptidyl-tRNA hydrolase activity"/>
    <property type="evidence" value="ECO:0007669"/>
    <property type="project" value="UniProtKB-UniRule"/>
</dbReference>
<proteinExistence type="inferred from homology"/>
<protein>
    <recommendedName>
        <fullName evidence="6 7">Peptidyl-tRNA hydrolase</fullName>
        <shortName evidence="7">Pth</shortName>
        <ecNumber evidence="1 7">3.1.1.29</ecNumber>
    </recommendedName>
</protein>
<dbReference type="Pfam" id="PF01195">
    <property type="entry name" value="Pept_tRNA_hydro"/>
    <property type="match status" value="1"/>
</dbReference>
<gene>
    <name evidence="7" type="primary">pth</name>
    <name evidence="10" type="ORF">C5Y96_16880</name>
</gene>
<evidence type="ECO:0000313" key="10">
    <source>
        <dbReference type="EMBL" id="PQO28048.1"/>
    </source>
</evidence>
<evidence type="ECO:0000256" key="7">
    <source>
        <dbReference type="HAMAP-Rule" id="MF_00083"/>
    </source>
</evidence>
<feature type="site" description="Stabilizes the basic form of H active site to accept a proton" evidence="7">
    <location>
        <position position="91"/>
    </location>
</feature>
<dbReference type="InterPro" id="IPR036416">
    <property type="entry name" value="Pept_tRNA_hydro_sf"/>
</dbReference>
<comment type="function">
    <text evidence="7">Hydrolyzes ribosome-free peptidyl-tRNAs (with 1 or more amino acids incorporated), which drop off the ribosome during protein synthesis, or as a result of ribosome stalling.</text>
</comment>
<dbReference type="RefSeq" id="WP_105355696.1">
    <property type="nucleotide sequence ID" value="NZ_PUIA01000051.1"/>
</dbReference>
<keyword evidence="7" id="KW-0963">Cytoplasm</keyword>